<name>A0A6G7B7J4_9LACO</name>
<evidence type="ECO:0000313" key="1">
    <source>
        <dbReference type="EMBL" id="QIH23295.1"/>
    </source>
</evidence>
<gene>
    <name evidence="1" type="ORF">G6Z83_00485</name>
</gene>
<sequence>MEDNKKTIVLKFNTEEHTIDMNFSPDLTDEMEIGYILSSSFLSFAAHQGVSKEVLHDIIDDQYSEFLSQNNED</sequence>
<proteinExistence type="predicted"/>
<evidence type="ECO:0000313" key="2">
    <source>
        <dbReference type="Proteomes" id="UP000501676"/>
    </source>
</evidence>
<protein>
    <submittedName>
        <fullName evidence="1">Uncharacterized protein</fullName>
    </submittedName>
</protein>
<dbReference type="AlphaFoldDB" id="A0A6G7B7J4"/>
<dbReference type="RefSeq" id="WP_006729734.1">
    <property type="nucleotide sequence ID" value="NZ_CP045664.1"/>
</dbReference>
<accession>A0A6G7B7J4</accession>
<dbReference type="Proteomes" id="UP000501676">
    <property type="component" value="Chromosome"/>
</dbReference>
<organism evidence="1 2">
    <name type="scientific">Lactobacillus iners</name>
    <dbReference type="NCBI Taxonomy" id="147802"/>
    <lineage>
        <taxon>Bacteria</taxon>
        <taxon>Bacillati</taxon>
        <taxon>Bacillota</taxon>
        <taxon>Bacilli</taxon>
        <taxon>Lactobacillales</taxon>
        <taxon>Lactobacillaceae</taxon>
        <taxon>Lactobacillus</taxon>
    </lineage>
</organism>
<dbReference type="EMBL" id="CP049228">
    <property type="protein sequence ID" value="QIH23295.1"/>
    <property type="molecule type" value="Genomic_DNA"/>
</dbReference>
<reference evidence="1 2" key="1">
    <citation type="submission" date="2020-02" db="EMBL/GenBank/DDBJ databases">
        <title>Complete genome sequences of six Lactobacillus iners strains isolated from the human vagina.</title>
        <authorList>
            <person name="France M.T."/>
            <person name="Rutt L."/>
            <person name="Narina S."/>
            <person name="Arbaugh S."/>
            <person name="Humphrys M.S."/>
            <person name="Ma B."/>
            <person name="Hayward M.R."/>
            <person name="Relman D."/>
            <person name="Kwon D.S."/>
            <person name="Ravel J."/>
        </authorList>
    </citation>
    <scope>NUCLEOTIDE SEQUENCE [LARGE SCALE GENOMIC DNA]</scope>
    <source>
        <strain evidence="1 2">C0210C1</strain>
    </source>
</reference>